<dbReference type="InterPro" id="IPR015422">
    <property type="entry name" value="PyrdxlP-dep_Trfase_small"/>
</dbReference>
<dbReference type="Pfam" id="PF00155">
    <property type="entry name" value="Aminotran_1_2"/>
    <property type="match status" value="1"/>
</dbReference>
<feature type="domain" description="Aminotransferase class I/classII large" evidence="9">
    <location>
        <begin position="36"/>
        <end position="358"/>
    </location>
</feature>
<dbReference type="Proteomes" id="UP000630142">
    <property type="component" value="Unassembled WGS sequence"/>
</dbReference>
<evidence type="ECO:0000256" key="2">
    <source>
        <dbReference type="ARBA" id="ARBA00007970"/>
    </source>
</evidence>
<keyword evidence="3 10" id="KW-0032">Aminotransferase</keyword>
<comment type="caution">
    <text evidence="10">The sequence shown here is derived from an EMBL/GenBank/DDBJ whole genome shotgun (WGS) entry which is preliminary data.</text>
</comment>
<keyword evidence="4" id="KW-0808">Transferase</keyword>
<proteinExistence type="inferred from homology"/>
<feature type="region of interest" description="Disordered" evidence="8">
    <location>
        <begin position="11"/>
        <end position="30"/>
    </location>
</feature>
<dbReference type="PANTHER" id="PTHR43643">
    <property type="entry name" value="HISTIDINOL-PHOSPHATE AMINOTRANSFERASE 2"/>
    <property type="match status" value="1"/>
</dbReference>
<comment type="similarity">
    <text evidence="2">Belongs to the class-II pyridoxal-phosphate-dependent aminotransferase family. Histidinol-phosphate aminotransferase subfamily.</text>
</comment>
<evidence type="ECO:0000259" key="9">
    <source>
        <dbReference type="Pfam" id="PF00155"/>
    </source>
</evidence>
<dbReference type="RefSeq" id="WP_189501385.1">
    <property type="nucleotide sequence ID" value="NZ_BMZQ01000001.1"/>
</dbReference>
<reference evidence="10" key="2">
    <citation type="submission" date="2020-09" db="EMBL/GenBank/DDBJ databases">
        <authorList>
            <person name="Sun Q."/>
            <person name="Kim S."/>
        </authorList>
    </citation>
    <scope>NUCLEOTIDE SEQUENCE</scope>
    <source>
        <strain evidence="10">KCTC 42249</strain>
    </source>
</reference>
<gene>
    <name evidence="10" type="ORF">GCM10016234_04330</name>
</gene>
<dbReference type="Gene3D" id="3.40.640.10">
    <property type="entry name" value="Type I PLP-dependent aspartate aminotransferase-like (Major domain)"/>
    <property type="match status" value="1"/>
</dbReference>
<dbReference type="GO" id="GO:0008483">
    <property type="term" value="F:transaminase activity"/>
    <property type="evidence" value="ECO:0007669"/>
    <property type="project" value="UniProtKB-KW"/>
</dbReference>
<dbReference type="InterPro" id="IPR015421">
    <property type="entry name" value="PyrdxlP-dep_Trfase_major"/>
</dbReference>
<evidence type="ECO:0000256" key="4">
    <source>
        <dbReference type="ARBA" id="ARBA00022679"/>
    </source>
</evidence>
<evidence type="ECO:0000256" key="8">
    <source>
        <dbReference type="SAM" id="MobiDB-lite"/>
    </source>
</evidence>
<dbReference type="NCBIfam" id="NF006014">
    <property type="entry name" value="PRK08153.1"/>
    <property type="match status" value="1"/>
</dbReference>
<dbReference type="GO" id="GO:0030170">
    <property type="term" value="F:pyridoxal phosphate binding"/>
    <property type="evidence" value="ECO:0007669"/>
    <property type="project" value="InterPro"/>
</dbReference>
<name>A0A8J3GJB4_9HYPH</name>
<dbReference type="InterPro" id="IPR001917">
    <property type="entry name" value="Aminotrans_II_pyridoxalP_BS"/>
</dbReference>
<dbReference type="PROSITE" id="PS00599">
    <property type="entry name" value="AA_TRANSFER_CLASS_2"/>
    <property type="match status" value="1"/>
</dbReference>
<protein>
    <submittedName>
        <fullName evidence="10">Histidinol-phosphate aminotransferase</fullName>
    </submittedName>
</protein>
<comment type="pathway">
    <text evidence="6">Amino-acid biosynthesis.</text>
</comment>
<dbReference type="InterPro" id="IPR050106">
    <property type="entry name" value="HistidinolP_aminotransfase"/>
</dbReference>
<dbReference type="InterPro" id="IPR015424">
    <property type="entry name" value="PyrdxlP-dep_Trfase"/>
</dbReference>
<evidence type="ECO:0000256" key="3">
    <source>
        <dbReference type="ARBA" id="ARBA00022576"/>
    </source>
</evidence>
<accession>A0A8J3GJB4</accession>
<evidence type="ECO:0000313" key="11">
    <source>
        <dbReference type="Proteomes" id="UP000630142"/>
    </source>
</evidence>
<dbReference type="SUPFAM" id="SSF53383">
    <property type="entry name" value="PLP-dependent transferases"/>
    <property type="match status" value="1"/>
</dbReference>
<dbReference type="PANTHER" id="PTHR43643:SF3">
    <property type="entry name" value="HISTIDINOL-PHOSPHATE AMINOTRANSFERASE"/>
    <property type="match status" value="1"/>
</dbReference>
<evidence type="ECO:0000313" key="10">
    <source>
        <dbReference type="EMBL" id="GHD06710.1"/>
    </source>
</evidence>
<evidence type="ECO:0000256" key="7">
    <source>
        <dbReference type="RuleBase" id="RU003693"/>
    </source>
</evidence>
<evidence type="ECO:0000256" key="1">
    <source>
        <dbReference type="ARBA" id="ARBA00001933"/>
    </source>
</evidence>
<dbReference type="CDD" id="cd00609">
    <property type="entry name" value="AAT_like"/>
    <property type="match status" value="1"/>
</dbReference>
<dbReference type="EMBL" id="BMZQ01000001">
    <property type="protein sequence ID" value="GHD06710.1"/>
    <property type="molecule type" value="Genomic_DNA"/>
</dbReference>
<evidence type="ECO:0000256" key="5">
    <source>
        <dbReference type="ARBA" id="ARBA00022898"/>
    </source>
</evidence>
<dbReference type="Gene3D" id="3.90.1150.10">
    <property type="entry name" value="Aspartate Aminotransferase, domain 1"/>
    <property type="match status" value="1"/>
</dbReference>
<keyword evidence="5 7" id="KW-0663">Pyridoxal phosphate</keyword>
<reference evidence="10" key="1">
    <citation type="journal article" date="2014" name="Int. J. Syst. Evol. Microbiol.">
        <title>Complete genome sequence of Corynebacterium casei LMG S-19264T (=DSM 44701T), isolated from a smear-ripened cheese.</title>
        <authorList>
            <consortium name="US DOE Joint Genome Institute (JGI-PGF)"/>
            <person name="Walter F."/>
            <person name="Albersmeier A."/>
            <person name="Kalinowski J."/>
            <person name="Ruckert C."/>
        </authorList>
    </citation>
    <scope>NUCLEOTIDE SEQUENCE</scope>
    <source>
        <strain evidence="10">KCTC 42249</strain>
    </source>
</reference>
<organism evidence="10 11">
    <name type="scientific">Tianweitania populi</name>
    <dbReference type="NCBI Taxonomy" id="1607949"/>
    <lineage>
        <taxon>Bacteria</taxon>
        <taxon>Pseudomonadati</taxon>
        <taxon>Pseudomonadota</taxon>
        <taxon>Alphaproteobacteria</taxon>
        <taxon>Hyphomicrobiales</taxon>
        <taxon>Phyllobacteriaceae</taxon>
        <taxon>Tianweitania</taxon>
    </lineage>
</organism>
<comment type="cofactor">
    <cofactor evidence="1 7">
        <name>pyridoxal 5'-phosphate</name>
        <dbReference type="ChEBI" id="CHEBI:597326"/>
    </cofactor>
</comment>
<dbReference type="InterPro" id="IPR004839">
    <property type="entry name" value="Aminotransferase_I/II_large"/>
</dbReference>
<dbReference type="AlphaFoldDB" id="A0A8J3GJB4"/>
<sequence length="368" mass="39635">MPPHLTALADSLPSTVPFVGPETQERNNGRPFRARLGANENGFGASPKVAAAMAAAADDMWKYGDPENYDLTQALARHLGIKPDQIAVGEGIDGLLGLAVRLFVEPGGTVVTSLGGYPTFNYHVAGFGAQLHTVPYKGNHENPEALLAAVLKIKPAMVYFANPDNPMSTFWPAEDVVRLIKGVPDDVMLILDEAYGEFAPAGTLPPIDLIRPNMLRMRTFSKAYGLAGMRCGYAIGDAEVIRAFDKVRNHFGMSRMTQVAALAALEDQAHLAQTVKKVEHCRERLTRIAEENGLSALPSATNFVAIDCGSDGAYALRVLQELGRRDIFVRKPMTPGLDHYIRVSCGPDVEIDLFAQALPAALEAAGKA</sequence>
<evidence type="ECO:0000256" key="6">
    <source>
        <dbReference type="ARBA" id="ARBA00029440"/>
    </source>
</evidence>
<keyword evidence="11" id="KW-1185">Reference proteome</keyword>